<dbReference type="InterPro" id="IPR045155">
    <property type="entry name" value="Beta-lactam_cat"/>
</dbReference>
<evidence type="ECO:0000256" key="3">
    <source>
        <dbReference type="ARBA" id="ARBA00012865"/>
    </source>
</evidence>
<evidence type="ECO:0000259" key="4">
    <source>
        <dbReference type="Pfam" id="PF13354"/>
    </source>
</evidence>
<keyword evidence="6" id="KW-1185">Reference proteome</keyword>
<protein>
    <recommendedName>
        <fullName evidence="3">beta-lactamase</fullName>
        <ecNumber evidence="3">3.5.2.6</ecNumber>
    </recommendedName>
</protein>
<dbReference type="EMBL" id="JBHUPB010000003">
    <property type="protein sequence ID" value="MFD2966423.1"/>
    <property type="molecule type" value="Genomic_DNA"/>
</dbReference>
<comment type="catalytic activity">
    <reaction evidence="1">
        <text>a beta-lactam + H2O = a substituted beta-amino acid</text>
        <dbReference type="Rhea" id="RHEA:20401"/>
        <dbReference type="ChEBI" id="CHEBI:15377"/>
        <dbReference type="ChEBI" id="CHEBI:35627"/>
        <dbReference type="ChEBI" id="CHEBI:140347"/>
        <dbReference type="EC" id="3.5.2.6"/>
    </reaction>
</comment>
<dbReference type="InterPro" id="IPR012338">
    <property type="entry name" value="Beta-lactam/transpept-like"/>
</dbReference>
<dbReference type="InterPro" id="IPR000871">
    <property type="entry name" value="Beta-lactam_class-A"/>
</dbReference>
<evidence type="ECO:0000256" key="2">
    <source>
        <dbReference type="ARBA" id="ARBA00009009"/>
    </source>
</evidence>
<dbReference type="PANTHER" id="PTHR35333:SF3">
    <property type="entry name" value="BETA-LACTAMASE-TYPE TRANSPEPTIDASE FOLD CONTAINING PROTEIN"/>
    <property type="match status" value="1"/>
</dbReference>
<accession>A0ABW6BCY1</accession>
<proteinExistence type="inferred from homology"/>
<comment type="similarity">
    <text evidence="2">Belongs to the class-A beta-lactamase family.</text>
</comment>
<evidence type="ECO:0000256" key="1">
    <source>
        <dbReference type="ARBA" id="ARBA00001526"/>
    </source>
</evidence>
<keyword evidence="5" id="KW-0378">Hydrolase</keyword>
<evidence type="ECO:0000313" key="5">
    <source>
        <dbReference type="EMBL" id="MFD2966423.1"/>
    </source>
</evidence>
<dbReference type="Pfam" id="PF13354">
    <property type="entry name" value="Beta-lactamase2"/>
    <property type="match status" value="1"/>
</dbReference>
<dbReference type="EC" id="3.5.2.6" evidence="3"/>
<reference evidence="6" key="1">
    <citation type="journal article" date="2019" name="Int. J. Syst. Evol. Microbiol.">
        <title>The Global Catalogue of Microorganisms (GCM) 10K type strain sequencing project: providing services to taxonomists for standard genome sequencing and annotation.</title>
        <authorList>
            <consortium name="The Broad Institute Genomics Platform"/>
            <consortium name="The Broad Institute Genome Sequencing Center for Infectious Disease"/>
            <person name="Wu L."/>
            <person name="Ma J."/>
        </authorList>
    </citation>
    <scope>NUCLEOTIDE SEQUENCE [LARGE SCALE GENOMIC DNA]</scope>
    <source>
        <strain evidence="6">KCTC 22814</strain>
    </source>
</reference>
<dbReference type="RefSeq" id="WP_320184212.1">
    <property type="nucleotide sequence ID" value="NZ_CP138332.1"/>
</dbReference>
<sequence>MTKRLLIMILCCTTLFDLSAQKRDQKLENILKDAVKDFRGDIGIHVQHFKKNKTASIQADSIFPTASLVKLPLLVGVFQKIDQGQLMLKTNYVYRTERTYSGSGLMQFFKDSVDVDLSTMISLMLSYSDNVASIWCQELAGGGLAINPLMEKLGLMNTKVNSRTVGREAAWQQYGWGETTPRDMVNLISLIRQGKVFDERLSEKMYRYLKNQYYNGRSLAQFPADIATASKTGSIDKARGEVVFVHAPSGDFAFSVLTKNNEDTQWTSANEAEVLTRKIAALLWNYFEPKNQYEAFDPVE</sequence>
<dbReference type="GO" id="GO:0016787">
    <property type="term" value="F:hydrolase activity"/>
    <property type="evidence" value="ECO:0007669"/>
    <property type="project" value="UniProtKB-KW"/>
</dbReference>
<name>A0ABW6BCY1_9SPHI</name>
<dbReference type="SUPFAM" id="SSF56601">
    <property type="entry name" value="beta-lactamase/transpeptidase-like"/>
    <property type="match status" value="1"/>
</dbReference>
<dbReference type="Proteomes" id="UP001597525">
    <property type="component" value="Unassembled WGS sequence"/>
</dbReference>
<comment type="caution">
    <text evidence="5">The sequence shown here is derived from an EMBL/GenBank/DDBJ whole genome shotgun (WGS) entry which is preliminary data.</text>
</comment>
<evidence type="ECO:0000313" key="6">
    <source>
        <dbReference type="Proteomes" id="UP001597525"/>
    </source>
</evidence>
<dbReference type="Gene3D" id="3.40.710.10">
    <property type="entry name" value="DD-peptidase/beta-lactamase superfamily"/>
    <property type="match status" value="1"/>
</dbReference>
<dbReference type="PANTHER" id="PTHR35333">
    <property type="entry name" value="BETA-LACTAMASE"/>
    <property type="match status" value="1"/>
</dbReference>
<gene>
    <name evidence="5" type="ORF">ACFS7Y_03445</name>
</gene>
<organism evidence="5 6">
    <name type="scientific">Sphingobacterium bambusae</name>
    <dbReference type="NCBI Taxonomy" id="662858"/>
    <lineage>
        <taxon>Bacteria</taxon>
        <taxon>Pseudomonadati</taxon>
        <taxon>Bacteroidota</taxon>
        <taxon>Sphingobacteriia</taxon>
        <taxon>Sphingobacteriales</taxon>
        <taxon>Sphingobacteriaceae</taxon>
        <taxon>Sphingobacterium</taxon>
    </lineage>
</organism>
<feature type="domain" description="Beta-lactamase class A catalytic" evidence="4">
    <location>
        <begin position="43"/>
        <end position="258"/>
    </location>
</feature>